<dbReference type="Proteomes" id="UP001152795">
    <property type="component" value="Unassembled WGS sequence"/>
</dbReference>
<name>A0A6S7GBV8_PARCT</name>
<accession>A0A6S7GBV8</accession>
<dbReference type="OrthoDB" id="8060926at2759"/>
<dbReference type="AlphaFoldDB" id="A0A6S7GBV8"/>
<reference evidence="1" key="1">
    <citation type="submission" date="2020-04" db="EMBL/GenBank/DDBJ databases">
        <authorList>
            <person name="Alioto T."/>
            <person name="Alioto T."/>
            <person name="Gomez Garrido J."/>
        </authorList>
    </citation>
    <scope>NUCLEOTIDE SEQUENCE</scope>
    <source>
        <strain evidence="1">A484AB</strain>
    </source>
</reference>
<comment type="caution">
    <text evidence="1">The sequence shown here is derived from an EMBL/GenBank/DDBJ whole genome shotgun (WGS) entry which is preliminary data.</text>
</comment>
<protein>
    <submittedName>
        <fullName evidence="1">Uncharacterized protein</fullName>
    </submittedName>
</protein>
<sequence>MLNLPTSNPDIHEQMIAGNFATQRTSQPFNQTPMDQTLEQTLNKNSKTKGGMIGFSINKSAVHRWIKSFADRAEIQSICENMAGRGNHTHQRKEMDIRLHDKKSVKSVISTIEAMTNPVSIEDDELVNIVSGAVASPEAKEDIARAKTAGEEQCFEYIDLRLKKKELEVFDVFTALKLKTFSSTTKTTKAKSEKTVLQTTARDLARVLIVAKSNNLDLNYILSFPLYPVPLSLANYDGTLAKTDKSAIGC</sequence>
<dbReference type="EMBL" id="CACRXK020001447">
    <property type="protein sequence ID" value="CAB3989225.1"/>
    <property type="molecule type" value="Genomic_DNA"/>
</dbReference>
<organism evidence="1 2">
    <name type="scientific">Paramuricea clavata</name>
    <name type="common">Red gorgonian</name>
    <name type="synonym">Violescent sea-whip</name>
    <dbReference type="NCBI Taxonomy" id="317549"/>
    <lineage>
        <taxon>Eukaryota</taxon>
        <taxon>Metazoa</taxon>
        <taxon>Cnidaria</taxon>
        <taxon>Anthozoa</taxon>
        <taxon>Octocorallia</taxon>
        <taxon>Malacalcyonacea</taxon>
        <taxon>Plexauridae</taxon>
        <taxon>Paramuricea</taxon>
    </lineage>
</organism>
<evidence type="ECO:0000313" key="1">
    <source>
        <dbReference type="EMBL" id="CAB3989225.1"/>
    </source>
</evidence>
<keyword evidence="2" id="KW-1185">Reference proteome</keyword>
<evidence type="ECO:0000313" key="2">
    <source>
        <dbReference type="Proteomes" id="UP001152795"/>
    </source>
</evidence>
<dbReference type="PANTHER" id="PTHR47018:SF3">
    <property type="entry name" value="MYCBP-ASSOCIATED PROTEIN"/>
    <property type="match status" value="1"/>
</dbReference>
<gene>
    <name evidence="1" type="ORF">PACLA_8A000278</name>
</gene>
<proteinExistence type="predicted"/>
<dbReference type="PANTHER" id="PTHR47018">
    <property type="entry name" value="CXC DOMAIN-CONTAINING PROTEIN-RELATED"/>
    <property type="match status" value="1"/>
</dbReference>